<organism evidence="3 4">
    <name type="scientific">Pleurodeles waltl</name>
    <name type="common">Iberian ribbed newt</name>
    <dbReference type="NCBI Taxonomy" id="8319"/>
    <lineage>
        <taxon>Eukaryota</taxon>
        <taxon>Metazoa</taxon>
        <taxon>Chordata</taxon>
        <taxon>Craniata</taxon>
        <taxon>Vertebrata</taxon>
        <taxon>Euteleostomi</taxon>
        <taxon>Amphibia</taxon>
        <taxon>Batrachia</taxon>
        <taxon>Caudata</taxon>
        <taxon>Salamandroidea</taxon>
        <taxon>Salamandridae</taxon>
        <taxon>Pleurodelinae</taxon>
        <taxon>Pleurodeles</taxon>
    </lineage>
</organism>
<dbReference type="Proteomes" id="UP001066276">
    <property type="component" value="Chromosome 5"/>
</dbReference>
<dbReference type="EMBL" id="JANPWB010000009">
    <property type="protein sequence ID" value="KAJ1153221.1"/>
    <property type="molecule type" value="Genomic_DNA"/>
</dbReference>
<evidence type="ECO:0000256" key="1">
    <source>
        <dbReference type="SAM" id="MobiDB-lite"/>
    </source>
</evidence>
<gene>
    <name evidence="2" type="ORF">NDU88_005981</name>
    <name evidence="3" type="ORF">NDU88_005982</name>
</gene>
<evidence type="ECO:0000313" key="3">
    <source>
        <dbReference type="EMBL" id="KAJ1153221.1"/>
    </source>
</evidence>
<keyword evidence="4" id="KW-1185">Reference proteome</keyword>
<proteinExistence type="predicted"/>
<dbReference type="AlphaFoldDB" id="A0AAV7RNN4"/>
<protein>
    <submittedName>
        <fullName evidence="3">Uncharacterized protein</fullName>
    </submittedName>
</protein>
<evidence type="ECO:0000313" key="4">
    <source>
        <dbReference type="Proteomes" id="UP001066276"/>
    </source>
</evidence>
<accession>A0AAV7RNN4</accession>
<reference evidence="3" key="1">
    <citation type="journal article" date="2022" name="bioRxiv">
        <title>Sequencing and chromosome-scale assembly of the giantPleurodeles waltlgenome.</title>
        <authorList>
            <person name="Brown T."/>
            <person name="Elewa A."/>
            <person name="Iarovenko S."/>
            <person name="Subramanian E."/>
            <person name="Araus A.J."/>
            <person name="Petzold A."/>
            <person name="Susuki M."/>
            <person name="Suzuki K.-i.T."/>
            <person name="Hayashi T."/>
            <person name="Toyoda A."/>
            <person name="Oliveira C."/>
            <person name="Osipova E."/>
            <person name="Leigh N.D."/>
            <person name="Simon A."/>
            <person name="Yun M.H."/>
        </authorList>
    </citation>
    <scope>NUCLEOTIDE SEQUENCE</scope>
    <source>
        <strain evidence="3">20211129_DDA</strain>
        <tissue evidence="3">Liver</tissue>
    </source>
</reference>
<name>A0AAV7RNN4_PLEWA</name>
<feature type="compositionally biased region" description="Basic residues" evidence="1">
    <location>
        <begin position="1"/>
        <end position="10"/>
    </location>
</feature>
<evidence type="ECO:0000313" key="2">
    <source>
        <dbReference type="EMBL" id="KAJ1153220.1"/>
    </source>
</evidence>
<comment type="caution">
    <text evidence="3">The sequence shown here is derived from an EMBL/GenBank/DDBJ whole genome shotgun (WGS) entry which is preliminary data.</text>
</comment>
<dbReference type="EMBL" id="JANPWB010000009">
    <property type="protein sequence ID" value="KAJ1153220.1"/>
    <property type="molecule type" value="Genomic_DNA"/>
</dbReference>
<sequence length="102" mass="11930">MDKHDARQHKLSFASQRPTHLVEQEPSTNKPPSEQGDETHSDINLKELLMEETSSVKMKDMKLNILTCRLDYMKRVVKHKSRLDHFENCAIRRVGWATVNSR</sequence>
<feature type="region of interest" description="Disordered" evidence="1">
    <location>
        <begin position="1"/>
        <end position="42"/>
    </location>
</feature>